<dbReference type="NCBIfam" id="NF038116">
    <property type="entry name" value="Sden1266_dom"/>
    <property type="match status" value="1"/>
</dbReference>
<accession>A0A9X2WLP0</accession>
<dbReference type="Proteomes" id="UP001155546">
    <property type="component" value="Unassembled WGS sequence"/>
</dbReference>
<dbReference type="EMBL" id="JAMTCD010000007">
    <property type="protein sequence ID" value="MCT7941691.1"/>
    <property type="molecule type" value="Genomic_DNA"/>
</dbReference>
<feature type="transmembrane region" description="Helical" evidence="1">
    <location>
        <begin position="273"/>
        <end position="294"/>
    </location>
</feature>
<evidence type="ECO:0000313" key="3">
    <source>
        <dbReference type="Proteomes" id="UP001155546"/>
    </source>
</evidence>
<dbReference type="RefSeq" id="WP_261298077.1">
    <property type="nucleotide sequence ID" value="NZ_JAMTCD010000007.1"/>
</dbReference>
<dbReference type="AlphaFoldDB" id="A0A9X2WLP0"/>
<name>A0A9X2WLP0_9GAMM</name>
<organism evidence="2 3">
    <name type="scientific">Shewanella holmiensis</name>
    <dbReference type="NCBI Taxonomy" id="2952222"/>
    <lineage>
        <taxon>Bacteria</taxon>
        <taxon>Pseudomonadati</taxon>
        <taxon>Pseudomonadota</taxon>
        <taxon>Gammaproteobacteria</taxon>
        <taxon>Alteromonadales</taxon>
        <taxon>Shewanellaceae</taxon>
        <taxon>Shewanella</taxon>
    </lineage>
</organism>
<evidence type="ECO:0000313" key="2">
    <source>
        <dbReference type="EMBL" id="MCT7941691.1"/>
    </source>
</evidence>
<reference evidence="2" key="1">
    <citation type="journal article" date="2023" name="Int. J. Syst. Evol. Microbiol.">
        <title>&lt;i&gt;Shewanella septentrionalis&lt;/i&gt; sp. nov. and &lt;i&gt;Shewanella holmiensis&lt;/i&gt; sp. nov., isolated from Baltic Sea water and sediments.</title>
        <authorList>
            <person name="Martin-Rodriguez A.J."/>
            <person name="Thorell K."/>
            <person name="Joffre E."/>
            <person name="Jensie-Markopoulos S."/>
            <person name="Moore E.R.B."/>
            <person name="Sjoling A."/>
        </authorList>
    </citation>
    <scope>NUCLEOTIDE SEQUENCE</scope>
    <source>
        <strain evidence="2">SP1S2-7</strain>
    </source>
</reference>
<keyword evidence="1" id="KW-1133">Transmembrane helix</keyword>
<keyword evidence="3" id="KW-1185">Reference proteome</keyword>
<comment type="caution">
    <text evidence="2">The sequence shown here is derived from an EMBL/GenBank/DDBJ whole genome shotgun (WGS) entry which is preliminary data.</text>
</comment>
<proteinExistence type="predicted"/>
<gene>
    <name evidence="2" type="ORF">NE535_07755</name>
</gene>
<keyword evidence="1" id="KW-0472">Membrane</keyword>
<keyword evidence="1" id="KW-0812">Transmembrane</keyword>
<evidence type="ECO:0000256" key="1">
    <source>
        <dbReference type="SAM" id="Phobius"/>
    </source>
</evidence>
<sequence>MKSHYELLLDQTKQAALATMVIAGLTLSPLATADEPVQTMRAVSEGRMTKGQLDSFSIEDKHKQIEILKSNAKQQLTVKKQFFERDARIAAYQQGQLTQPVLSSISPQQTAVDTKGNIGRTQVQQAQQSVIGYRDFAIFQAYSRLFDDLDEDGFYQTFSVTFDADVYGYTLNEPANVYAEMYLSRNGGPWEHYYTTDVFTIYGQSEDDDFEVLTTLSQGYQTDYYDVLIDLYEYGYPEVVATLSADEADGLYALALESHDRDVVYEQEIVEEVVIVGGGSLSWGALILLIAGLFSRRGMKQKID</sequence>
<protein>
    <submittedName>
        <fullName evidence="2">Choice-of-anchor H family protein</fullName>
    </submittedName>
</protein>